<gene>
    <name evidence="2" type="ORF">PYH69_09380</name>
</gene>
<proteinExistence type="predicted"/>
<feature type="chain" id="PRO_5043601294" description="Outer membrane lipoprotein-sorting protein" evidence="1">
    <location>
        <begin position="25"/>
        <end position="261"/>
    </location>
</feature>
<dbReference type="RefSeq" id="WP_103269543.1">
    <property type="nucleotide sequence ID" value="NZ_CABIVY010000016.1"/>
</dbReference>
<evidence type="ECO:0000313" key="2">
    <source>
        <dbReference type="EMBL" id="WHI58968.1"/>
    </source>
</evidence>
<sequence length="261" mass="30296">MKKLIFTTLVMTITLILASCSQQGQNNYKDSSDAIESFQKNIKKIDTHSIHSKNVTTVDYQDKKVKLNQESHGRTNHHDKLAFNIEQESNSKAFKTMNKSIYVDSNKLKSSPKSNYLNYHTQNAEVDYYQKLGQDWFDLTTFNQSLLKPIEDDINLEDRTLSYEGTGKVMKYLYDFGYSQSPLIDQNSLSNISDLKIKKGNFKLSFQKNKSLPKQLTFDIEATGKIKNENIKIHMKQTTDFYKFNSTDVKPYKNLTNNQYK</sequence>
<evidence type="ECO:0008006" key="4">
    <source>
        <dbReference type="Google" id="ProtNLM"/>
    </source>
</evidence>
<dbReference type="PROSITE" id="PS51257">
    <property type="entry name" value="PROKAR_LIPOPROTEIN"/>
    <property type="match status" value="1"/>
</dbReference>
<name>A0AAX3W0K0_MAMLE</name>
<dbReference type="AlphaFoldDB" id="A0AAX3W0K0"/>
<reference evidence="2" key="1">
    <citation type="journal article" date="2023" name="Antibiotics">
        <title>Prevalence and Molecular Characterization of Methicillin-Resistant Staphylococci (MRS) and Mammaliicocci (MRM) in Dromedary Camels from Algeria: First Detection of SCCmec-mecC Hybrid in Methicillin-Resistant Mammaliicoccus lentus.</title>
        <authorList>
            <person name="Belhout C."/>
            <person name="Boyen F."/>
            <person name="Vereecke N."/>
            <person name="Theuns S."/>
            <person name="Taibi N."/>
            <person name="Stegger M."/>
            <person name="de la Fe-Rodriguez P.Y."/>
            <person name="Bouayad L."/>
            <person name="Elgroud R."/>
            <person name="Butaye P."/>
        </authorList>
    </citation>
    <scope>NUCLEOTIDE SEQUENCE</scope>
    <source>
        <strain evidence="2">7048</strain>
    </source>
</reference>
<keyword evidence="1" id="KW-0732">Signal</keyword>
<dbReference type="EMBL" id="CP118848">
    <property type="protein sequence ID" value="WHI58968.1"/>
    <property type="molecule type" value="Genomic_DNA"/>
</dbReference>
<accession>A0AAX3W0K0</accession>
<evidence type="ECO:0000313" key="3">
    <source>
        <dbReference type="Proteomes" id="UP001223261"/>
    </source>
</evidence>
<evidence type="ECO:0000256" key="1">
    <source>
        <dbReference type="SAM" id="SignalP"/>
    </source>
</evidence>
<protein>
    <recommendedName>
        <fullName evidence="4">Outer membrane lipoprotein-sorting protein</fullName>
    </recommendedName>
</protein>
<organism evidence="2 3">
    <name type="scientific">Mammaliicoccus lentus</name>
    <name type="common">Staphylococcus lentus</name>
    <dbReference type="NCBI Taxonomy" id="42858"/>
    <lineage>
        <taxon>Bacteria</taxon>
        <taxon>Bacillati</taxon>
        <taxon>Bacillota</taxon>
        <taxon>Bacilli</taxon>
        <taxon>Bacillales</taxon>
        <taxon>Staphylococcaceae</taxon>
        <taxon>Mammaliicoccus</taxon>
    </lineage>
</organism>
<dbReference type="Proteomes" id="UP001223261">
    <property type="component" value="Chromosome"/>
</dbReference>
<feature type="signal peptide" evidence="1">
    <location>
        <begin position="1"/>
        <end position="24"/>
    </location>
</feature>